<dbReference type="Proteomes" id="UP001216638">
    <property type="component" value="Chromosome 2"/>
</dbReference>
<dbReference type="CDD" id="cd04090">
    <property type="entry name" value="EF2_II_snRNP"/>
    <property type="match status" value="1"/>
</dbReference>
<dbReference type="CDD" id="cd04098">
    <property type="entry name" value="eEF2_C_snRNP"/>
    <property type="match status" value="1"/>
</dbReference>
<dbReference type="PRINTS" id="PR00315">
    <property type="entry name" value="ELONGATNFCT"/>
</dbReference>
<dbReference type="EMBL" id="CP119952">
    <property type="protein sequence ID" value="WFC95388.1"/>
    <property type="molecule type" value="Genomic_DNA"/>
</dbReference>
<dbReference type="FunFam" id="3.30.70.240:FF:000004">
    <property type="entry name" value="116 kDa U5 small nuclear ribonucleoprotein"/>
    <property type="match status" value="1"/>
</dbReference>
<dbReference type="PANTHER" id="PTHR42908">
    <property type="entry name" value="TRANSLATION ELONGATION FACTOR-RELATED"/>
    <property type="match status" value="1"/>
</dbReference>
<keyword evidence="4" id="KW-0342">GTP-binding</keyword>
<dbReference type="FunFam" id="3.30.230.10:FF:000009">
    <property type="entry name" value="116 kDa U5 small nuclear ribonucleoprotein component"/>
    <property type="match status" value="1"/>
</dbReference>
<keyword evidence="3" id="KW-0547">Nucleotide-binding</keyword>
<evidence type="ECO:0000256" key="8">
    <source>
        <dbReference type="SAM" id="MobiDB-lite"/>
    </source>
</evidence>
<dbReference type="SUPFAM" id="SSF54211">
    <property type="entry name" value="Ribosomal protein S5 domain 2-like"/>
    <property type="match status" value="1"/>
</dbReference>
<protein>
    <recommendedName>
        <fullName evidence="9">Tr-type G domain-containing protein</fullName>
    </recommendedName>
</protein>
<sequence length="974" mass="106663">MDDYDEFGNYIGPLSESDEDVAEEEELAEELPALEPTPAAPAAPTENDGLQVMQVDDAPSNAVVLHEDKVYYPSASEVYGEDVETLVQEEDTQPITQPIIEPEKVRAFAIEEQGLPEVRFDRSFLTGLMNFPEMVRNVAVVGHLGHGKTSLMDMLVYETHVLDIDVDTPLRYTDTHTLEQQRRMSIRCTPMSLVMQTTRGKSHLLHLIDTPGHPNFVDEVAAALRLVDGVVVVVDVVEGVMCNTEAIVRFCVRERIPMTLVVNKLDRLILELRLPPQEAYFKIRHTIEEVNAVVGAASDGNPALRFGPERGNVAFASTEMGYCFTLRSFATMYARGAPMDVDALAQRLWGNIFYDAKTRTFARKAPHADAPRSFVHFVLAPLYKLYTQVLSADTDTLRKTLHGLHIHLRPRAFEMDVRPLLRAVLAQFFGPPTGLVDMLAEHLPSAAAATADKVARTSTAPDGTLARGAAACARDGPLLVQITKLFPTTDATQFRALGRVLSGTVARGDSVKVLGEQFTPDDDEDMAIVTVEDVWIGEARYAVPTDAVPAGNLVLLGGVDAPIVKSATLCAASLAASETYTLRPVVQMTESVLKVAVEPLHPPELPRMLDGLRKINKTYPLATTRVEESGEHTLLGTGELYLDCVMHDLRVLYAEVEIKISDPVVKFCETVVETSAVQAYATTPNQKNRLTLIAEPLEKGIAEDLEHGVLDPSLPPRALAKVFAERYGWDALAARNIWAFGPAEDGPNVLVDDTLPDEVDKKRLALVREHIKQGFQWATREGPLCDEPIRNVKFRLVHADIAAEPIQRGGGQMIPTARRAAYAAFLLATPRLLEPIFSAEVQAPAEAVSAVYTLLARRRGHVVQDTPKAGTQLVTVKAFLPAMDANGFETDLRVLTQGQAFVLQSFDHWAVVPGDPMDTSIALRPLEPAPPLGLARDFALKMRRRKGLSDAIAVSSYLEPDLVTALAQAGIDVV</sequence>
<dbReference type="SUPFAM" id="SSF52540">
    <property type="entry name" value="P-loop containing nucleoside triphosphate hydrolases"/>
    <property type="match status" value="1"/>
</dbReference>
<dbReference type="NCBIfam" id="TIGR00231">
    <property type="entry name" value="small_GTP"/>
    <property type="match status" value="1"/>
</dbReference>
<dbReference type="GO" id="GO:0005525">
    <property type="term" value="F:GTP binding"/>
    <property type="evidence" value="ECO:0007669"/>
    <property type="project" value="UniProtKB-KW"/>
</dbReference>
<dbReference type="Gene3D" id="3.30.230.10">
    <property type="match status" value="1"/>
</dbReference>
<keyword evidence="11" id="KW-1185">Reference proteome</keyword>
<feature type="domain" description="Tr-type G" evidence="9">
    <location>
        <begin position="133"/>
        <end position="352"/>
    </location>
</feature>
<dbReference type="CDD" id="cd01683">
    <property type="entry name" value="EF2_IV_snRNP"/>
    <property type="match status" value="1"/>
</dbReference>
<dbReference type="Gene3D" id="3.30.70.240">
    <property type="match status" value="1"/>
</dbReference>
<feature type="compositionally biased region" description="Low complexity" evidence="8">
    <location>
        <begin position="30"/>
        <end position="45"/>
    </location>
</feature>
<dbReference type="InterPro" id="IPR027417">
    <property type="entry name" value="P-loop_NTPase"/>
</dbReference>
<evidence type="ECO:0000313" key="10">
    <source>
        <dbReference type="EMBL" id="WFC95388.1"/>
    </source>
</evidence>
<evidence type="ECO:0000256" key="3">
    <source>
        <dbReference type="ARBA" id="ARBA00022741"/>
    </source>
</evidence>
<dbReference type="FunFam" id="3.30.70.870:FF:000002">
    <property type="entry name" value="Translation elongation factor 2"/>
    <property type="match status" value="1"/>
</dbReference>
<dbReference type="Gene3D" id="2.40.30.10">
    <property type="entry name" value="Translation factors"/>
    <property type="match status" value="1"/>
</dbReference>
<name>A0AAF0ISX5_9BASI</name>
<dbReference type="SUPFAM" id="SSF54980">
    <property type="entry name" value="EF-G C-terminal domain-like"/>
    <property type="match status" value="2"/>
</dbReference>
<dbReference type="Gene3D" id="3.40.50.300">
    <property type="entry name" value="P-loop containing nucleotide triphosphate hydrolases"/>
    <property type="match status" value="1"/>
</dbReference>
<comment type="subcellular location">
    <subcellularLocation>
        <location evidence="1">Nucleus</location>
    </subcellularLocation>
</comment>
<dbReference type="GO" id="GO:0000974">
    <property type="term" value="C:Prp19 complex"/>
    <property type="evidence" value="ECO:0007669"/>
    <property type="project" value="UniProtKB-ARBA"/>
</dbReference>
<evidence type="ECO:0000256" key="4">
    <source>
        <dbReference type="ARBA" id="ARBA00023134"/>
    </source>
</evidence>
<dbReference type="Pfam" id="PF03764">
    <property type="entry name" value="EFG_IV"/>
    <property type="match status" value="1"/>
</dbReference>
<dbReference type="SMART" id="SM00889">
    <property type="entry name" value="EFG_IV"/>
    <property type="match status" value="1"/>
</dbReference>
<evidence type="ECO:0000256" key="2">
    <source>
        <dbReference type="ARBA" id="ARBA00022664"/>
    </source>
</evidence>
<feature type="compositionally biased region" description="Acidic residues" evidence="8">
    <location>
        <begin position="16"/>
        <end position="29"/>
    </location>
</feature>
<dbReference type="Gene3D" id="3.30.70.870">
    <property type="entry name" value="Elongation Factor G (Translational Gtpase), domain 3"/>
    <property type="match status" value="1"/>
</dbReference>
<dbReference type="InterPro" id="IPR014721">
    <property type="entry name" value="Ribsml_uS5_D2-typ_fold_subgr"/>
</dbReference>
<dbReference type="Pfam" id="PF00009">
    <property type="entry name" value="GTP_EFTU"/>
    <property type="match status" value="1"/>
</dbReference>
<dbReference type="GO" id="GO:0005682">
    <property type="term" value="C:U5 snRNP"/>
    <property type="evidence" value="ECO:0007669"/>
    <property type="project" value="UniProtKB-ARBA"/>
</dbReference>
<dbReference type="InterPro" id="IPR035655">
    <property type="entry name" value="U5-116kDa_C"/>
</dbReference>
<dbReference type="CDD" id="cd16264">
    <property type="entry name" value="snRNP_III"/>
    <property type="match status" value="1"/>
</dbReference>
<evidence type="ECO:0000256" key="7">
    <source>
        <dbReference type="ARBA" id="ARBA00055641"/>
    </source>
</evidence>
<dbReference type="InterPro" id="IPR035647">
    <property type="entry name" value="EFG_III/V"/>
</dbReference>
<organism evidence="10 11">
    <name type="scientific">Malassezia brasiliensis</name>
    <dbReference type="NCBI Taxonomy" id="1821822"/>
    <lineage>
        <taxon>Eukaryota</taxon>
        <taxon>Fungi</taxon>
        <taxon>Dikarya</taxon>
        <taxon>Basidiomycota</taxon>
        <taxon>Ustilaginomycotina</taxon>
        <taxon>Malasseziomycetes</taxon>
        <taxon>Malasseziales</taxon>
        <taxon>Malasseziaceae</taxon>
        <taxon>Malassezia</taxon>
    </lineage>
</organism>
<accession>A0AAF0ISX5</accession>
<keyword evidence="5" id="KW-0508">mRNA splicing</keyword>
<dbReference type="InterPro" id="IPR000795">
    <property type="entry name" value="T_Tr_GTP-bd_dom"/>
</dbReference>
<keyword evidence="2" id="KW-0507">mRNA processing</keyword>
<dbReference type="GO" id="GO:0046540">
    <property type="term" value="C:U4/U6 x U5 tri-snRNP complex"/>
    <property type="evidence" value="ECO:0007669"/>
    <property type="project" value="TreeGrafter"/>
</dbReference>
<dbReference type="InterPro" id="IPR005225">
    <property type="entry name" value="Small_GTP-bd"/>
</dbReference>
<dbReference type="FunFam" id="2.40.30.10:FF:000029">
    <property type="entry name" value="116 kDa U5 small nuclear ribonucleoprotein component"/>
    <property type="match status" value="1"/>
</dbReference>
<gene>
    <name evidence="10" type="ORF">MBRA1_002036</name>
</gene>
<dbReference type="SMART" id="SM00838">
    <property type="entry name" value="EFG_C"/>
    <property type="match status" value="1"/>
</dbReference>
<dbReference type="FunFam" id="3.40.50.300:FF:000646">
    <property type="entry name" value="U5 small nuclear ribonucleoprotein component"/>
    <property type="match status" value="1"/>
</dbReference>
<dbReference type="Pfam" id="PF00679">
    <property type="entry name" value="EFG_C"/>
    <property type="match status" value="1"/>
</dbReference>
<reference evidence="10" key="1">
    <citation type="submission" date="2023-03" db="EMBL/GenBank/DDBJ databases">
        <title>Mating type loci evolution in Malassezia.</title>
        <authorList>
            <person name="Coelho M.A."/>
        </authorList>
    </citation>
    <scope>NUCLEOTIDE SEQUENCE</scope>
    <source>
        <strain evidence="10">CBS 14135</strain>
    </source>
</reference>
<dbReference type="InterPro" id="IPR044121">
    <property type="entry name" value="Snu114_GTP-bd"/>
</dbReference>
<dbReference type="Gene3D" id="3.90.1430.10">
    <property type="entry name" value="Yeast translation eEF2 (G' domain)"/>
    <property type="match status" value="1"/>
</dbReference>
<evidence type="ECO:0000256" key="5">
    <source>
        <dbReference type="ARBA" id="ARBA00023187"/>
    </source>
</evidence>
<dbReference type="InterPro" id="IPR000640">
    <property type="entry name" value="EFG_V-like"/>
</dbReference>
<keyword evidence="6" id="KW-0539">Nucleus</keyword>
<dbReference type="GO" id="GO:0000398">
    <property type="term" value="P:mRNA splicing, via spliceosome"/>
    <property type="evidence" value="ECO:0007669"/>
    <property type="project" value="TreeGrafter"/>
</dbReference>
<dbReference type="SUPFAM" id="SSF50447">
    <property type="entry name" value="Translation proteins"/>
    <property type="match status" value="1"/>
</dbReference>
<comment type="function">
    <text evidence="7">Component of the U5 snRNP complex required for pre-mRNA splicing. Binds GTP.</text>
</comment>
<dbReference type="GO" id="GO:0005829">
    <property type="term" value="C:cytosol"/>
    <property type="evidence" value="ECO:0007669"/>
    <property type="project" value="TreeGrafter"/>
</dbReference>
<dbReference type="InterPro" id="IPR009000">
    <property type="entry name" value="Transl_B-barrel_sf"/>
</dbReference>
<dbReference type="FunFam" id="3.90.1430.10:FF:000003">
    <property type="entry name" value="Elongation factor 2"/>
    <property type="match status" value="1"/>
</dbReference>
<dbReference type="CDD" id="cd04167">
    <property type="entry name" value="Snu114p"/>
    <property type="match status" value="1"/>
</dbReference>
<dbReference type="PANTHER" id="PTHR42908:SF6">
    <property type="entry name" value="116 KDA U5 SMALL NUCLEAR RIBONUCLEOPROTEIN COMPONENT"/>
    <property type="match status" value="1"/>
</dbReference>
<dbReference type="AlphaFoldDB" id="A0AAF0ISX5"/>
<dbReference type="GO" id="GO:0071007">
    <property type="term" value="C:U2-type catalytic step 2 spliceosome"/>
    <property type="evidence" value="ECO:0007669"/>
    <property type="project" value="TreeGrafter"/>
</dbReference>
<evidence type="ECO:0000313" key="11">
    <source>
        <dbReference type="Proteomes" id="UP001216638"/>
    </source>
</evidence>
<dbReference type="GO" id="GO:0030623">
    <property type="term" value="F:U5 snRNA binding"/>
    <property type="evidence" value="ECO:0007669"/>
    <property type="project" value="TreeGrafter"/>
</dbReference>
<dbReference type="Pfam" id="PF16004">
    <property type="entry name" value="EFTUD2"/>
    <property type="match status" value="1"/>
</dbReference>
<dbReference type="PROSITE" id="PS51722">
    <property type="entry name" value="G_TR_2"/>
    <property type="match status" value="1"/>
</dbReference>
<proteinExistence type="predicted"/>
<feature type="region of interest" description="Disordered" evidence="8">
    <location>
        <begin position="1"/>
        <end position="45"/>
    </location>
</feature>
<evidence type="ECO:0000256" key="1">
    <source>
        <dbReference type="ARBA" id="ARBA00004123"/>
    </source>
</evidence>
<dbReference type="InterPro" id="IPR005517">
    <property type="entry name" value="Transl_elong_EFG/EF2_IV"/>
</dbReference>
<evidence type="ECO:0000259" key="9">
    <source>
        <dbReference type="PROSITE" id="PS51722"/>
    </source>
</evidence>
<dbReference type="InterPro" id="IPR020568">
    <property type="entry name" value="Ribosomal_Su5_D2-typ_SF"/>
</dbReference>
<dbReference type="GO" id="GO:0003924">
    <property type="term" value="F:GTPase activity"/>
    <property type="evidence" value="ECO:0007669"/>
    <property type="project" value="InterPro"/>
</dbReference>
<dbReference type="InterPro" id="IPR031950">
    <property type="entry name" value="EFTUD2_N"/>
</dbReference>
<evidence type="ECO:0000256" key="6">
    <source>
        <dbReference type="ARBA" id="ARBA00023242"/>
    </source>
</evidence>